<dbReference type="SUPFAM" id="SSF53686">
    <property type="entry name" value="Tryptophan synthase beta subunit-like PLP-dependent enzymes"/>
    <property type="match status" value="1"/>
</dbReference>
<comment type="caution">
    <text evidence="5">The sequence shown here is derived from an EMBL/GenBank/DDBJ whole genome shotgun (WGS) entry which is preliminary data.</text>
</comment>
<evidence type="ECO:0000256" key="2">
    <source>
        <dbReference type="ARBA" id="ARBA00022898"/>
    </source>
</evidence>
<dbReference type="InterPro" id="IPR001926">
    <property type="entry name" value="TrpB-like_PALP"/>
</dbReference>
<dbReference type="Proteomes" id="UP000556436">
    <property type="component" value="Unassembled WGS sequence"/>
</dbReference>
<comment type="cofactor">
    <cofactor evidence="1">
        <name>pyridoxal 5'-phosphate</name>
        <dbReference type="ChEBI" id="CHEBI:597326"/>
    </cofactor>
</comment>
<dbReference type="AlphaFoldDB" id="A0A7W7PDC0"/>
<dbReference type="PANTHER" id="PTHR42937">
    <property type="match status" value="1"/>
</dbReference>
<evidence type="ECO:0000259" key="4">
    <source>
        <dbReference type="Pfam" id="PF00291"/>
    </source>
</evidence>
<gene>
    <name evidence="5" type="ORF">FHS38_001510</name>
</gene>
<dbReference type="NCBIfam" id="NF006058">
    <property type="entry name" value="PRK08206.1"/>
    <property type="match status" value="1"/>
</dbReference>
<keyword evidence="2" id="KW-0663">Pyridoxal phosphate</keyword>
<dbReference type="GO" id="GO:1901605">
    <property type="term" value="P:alpha-amino acid metabolic process"/>
    <property type="evidence" value="ECO:0007669"/>
    <property type="project" value="UniProtKB-ARBA"/>
</dbReference>
<dbReference type="EMBL" id="JACHJG010000002">
    <property type="protein sequence ID" value="MBB4885482.1"/>
    <property type="molecule type" value="Genomic_DNA"/>
</dbReference>
<feature type="region of interest" description="Disordered" evidence="3">
    <location>
        <begin position="1"/>
        <end position="28"/>
    </location>
</feature>
<evidence type="ECO:0000313" key="6">
    <source>
        <dbReference type="Proteomes" id="UP000556436"/>
    </source>
</evidence>
<keyword evidence="5" id="KW-0456">Lyase</keyword>
<feature type="domain" description="Tryptophan synthase beta chain-like PALP" evidence="4">
    <location>
        <begin position="58"/>
        <end position="369"/>
    </location>
</feature>
<evidence type="ECO:0000313" key="5">
    <source>
        <dbReference type="EMBL" id="MBB4885482.1"/>
    </source>
</evidence>
<dbReference type="EC" id="4.3.1.15" evidence="5"/>
<reference evidence="5 6" key="1">
    <citation type="submission" date="2020-08" db="EMBL/GenBank/DDBJ databases">
        <title>Genomic Encyclopedia of Type Strains, Phase III (KMG-III): the genomes of soil and plant-associated and newly described type strains.</title>
        <authorList>
            <person name="Whitman W."/>
        </authorList>
    </citation>
    <scope>NUCLEOTIDE SEQUENCE [LARGE SCALE GENOMIC DNA]</scope>
    <source>
        <strain evidence="5 6">CECT 3265</strain>
    </source>
</reference>
<accession>A0A7W7PDC0</accession>
<evidence type="ECO:0000256" key="1">
    <source>
        <dbReference type="ARBA" id="ARBA00001933"/>
    </source>
</evidence>
<sequence length="400" mass="40431">MHSDTSPRPALHPAGRRGTRPGPHPDAAWYARPAARSWTCRPAGHAGPAVHGFHASLPGYAPTPLTEVPALAAELGVGRLFVKDESARLGLPAFKVLGASWAVHRAVCEYLGRPAPATLDALRAHLAGGSPVRLLTATDGNHGRAVAHLARLLGLSARIFVPDGVHTTAVAAIAAEGAEVVRVSGGYDAAVLRARESAAGPADIVVQDTAWPGYERIPGWVVEGYSTLFAEVDEQLRAASAGPLGVLAVPVGVGSLAQAAVVHHRSGPAAGGRAPALLTVEPDTAAGLLESLTAGALRTVPTGTTIMAGLNCGTPSSLAWPYLLRGVDAAIAVDDAATARAVRDLGDLGVPAGPCGAASLAGLRAALTGDGAGARRAALAADRDSTVVLLSTEGKDANQH</sequence>
<dbReference type="Pfam" id="PF00291">
    <property type="entry name" value="PALP"/>
    <property type="match status" value="1"/>
</dbReference>
<keyword evidence="6" id="KW-1185">Reference proteome</keyword>
<name>A0A7W7PDC0_STRNE</name>
<protein>
    <submittedName>
        <fullName evidence="5">Diaminopropionate ammonia-lyase</fullName>
        <ecNumber evidence="5">4.3.1.15</ecNumber>
    </submittedName>
</protein>
<dbReference type="InterPro" id="IPR036052">
    <property type="entry name" value="TrpB-like_PALP_sf"/>
</dbReference>
<proteinExistence type="predicted"/>
<dbReference type="RefSeq" id="WP_184732033.1">
    <property type="nucleotide sequence ID" value="NZ_BMRW01000011.1"/>
</dbReference>
<dbReference type="GO" id="GO:0008838">
    <property type="term" value="F:diaminopropionate ammonia-lyase activity"/>
    <property type="evidence" value="ECO:0007669"/>
    <property type="project" value="UniProtKB-EC"/>
</dbReference>
<evidence type="ECO:0000256" key="3">
    <source>
        <dbReference type="SAM" id="MobiDB-lite"/>
    </source>
</evidence>
<dbReference type="PANTHER" id="PTHR42937:SF1">
    <property type="entry name" value="DIAMINOPROPIONATE AMMONIA-LYASE"/>
    <property type="match status" value="1"/>
</dbReference>
<dbReference type="Gene3D" id="3.40.50.1100">
    <property type="match status" value="2"/>
</dbReference>
<organism evidence="5 6">
    <name type="scientific">Streptomyces netropsis</name>
    <name type="common">Streptoverticillium netropsis</name>
    <dbReference type="NCBI Taxonomy" id="55404"/>
    <lineage>
        <taxon>Bacteria</taxon>
        <taxon>Bacillati</taxon>
        <taxon>Actinomycetota</taxon>
        <taxon>Actinomycetes</taxon>
        <taxon>Kitasatosporales</taxon>
        <taxon>Streptomycetaceae</taxon>
        <taxon>Streptomyces</taxon>
    </lineage>
</organism>